<feature type="transmembrane region" description="Helical" evidence="1">
    <location>
        <begin position="206"/>
        <end position="223"/>
    </location>
</feature>
<feature type="transmembrane region" description="Helical" evidence="1">
    <location>
        <begin position="153"/>
        <end position="174"/>
    </location>
</feature>
<feature type="transmembrane region" description="Helical" evidence="1">
    <location>
        <begin position="269"/>
        <end position="289"/>
    </location>
</feature>
<keyword evidence="1" id="KW-0472">Membrane</keyword>
<protein>
    <recommendedName>
        <fullName evidence="3">Glycosyltransferase RgtA/B/C/D-like domain-containing protein</fullName>
    </recommendedName>
</protein>
<feature type="transmembrane region" description="Helical" evidence="1">
    <location>
        <begin position="229"/>
        <end position="248"/>
    </location>
</feature>
<organism evidence="2">
    <name type="scientific">Caldilinea aerophila</name>
    <dbReference type="NCBI Taxonomy" id="133453"/>
    <lineage>
        <taxon>Bacteria</taxon>
        <taxon>Bacillati</taxon>
        <taxon>Chloroflexota</taxon>
        <taxon>Caldilineae</taxon>
        <taxon>Caldilineales</taxon>
        <taxon>Caldilineaceae</taxon>
        <taxon>Caldilinea</taxon>
    </lineage>
</organism>
<accession>A0A7C1JI11</accession>
<feature type="transmembrane region" description="Helical" evidence="1">
    <location>
        <begin position="434"/>
        <end position="458"/>
    </location>
</feature>
<sequence length="594" mass="64894">MSRRRMNWLATLLVMAHFALALHYSIWNPAGEAPDEADHWAYVVYLAKEHSLPEGPKVTQGKHPPLAHVGAAALASLAEPEFDFLRANPDVQIQRGENWSPNFFIHTRREAWPWSGSVLAFHLARLWSVLMSTATTAAVYALANAVWPRQPGLALTAMGVTAFLPELAFLGGAVTNDSAAALLGTLSLWGALGIVRAGAAGAQRRLRLAIGGTALALGLGLLAKASTVALWPAVFVAILCSAGADRARESATGGWKAALRFVLISWRRWLLHAVLVFLPALAIASPWLLRNWQLYGDPSGMALVRQTVDLRTTPWTWADTAWLLRGWFVSFWGKFGGAGHIPMADWIYVLLAALMALSVSGYLHGWKARTGDERVALAVLAAALLGVVVGVWRYSLVALGTDQGRLLFPAIGAIVVLWVEGLQRWVPFRRALAASALLVFLAGLGVYGLVGVILPAMAPPEPVVRVHRLQTAASIDFGELSLVDWSLGEDVTLYWQSNYPPTQDWRVTLRVMAEDGSLAWEWRRSPGYGRWSTDRWPGGVVIEDRYAIRWPEWAGTGRYLVEVGLQVYEGEYATPLQAGRAAGTPFAALGWIER</sequence>
<proteinExistence type="predicted"/>
<feature type="transmembrane region" description="Helical" evidence="1">
    <location>
        <begin position="375"/>
        <end position="394"/>
    </location>
</feature>
<gene>
    <name evidence="2" type="ORF">ENQ20_10585</name>
</gene>
<comment type="caution">
    <text evidence="2">The sequence shown here is derived from an EMBL/GenBank/DDBJ whole genome shotgun (WGS) entry which is preliminary data.</text>
</comment>
<reference evidence="2" key="1">
    <citation type="journal article" date="2020" name="mSystems">
        <title>Genome- and Community-Level Interaction Insights into Carbon Utilization and Element Cycling Functions of Hydrothermarchaeota in Hydrothermal Sediment.</title>
        <authorList>
            <person name="Zhou Z."/>
            <person name="Liu Y."/>
            <person name="Xu W."/>
            <person name="Pan J."/>
            <person name="Luo Z.H."/>
            <person name="Li M."/>
        </authorList>
    </citation>
    <scope>NUCLEOTIDE SEQUENCE [LARGE SCALE GENOMIC DNA]</scope>
    <source>
        <strain evidence="2">SpSt-289</strain>
    </source>
</reference>
<evidence type="ECO:0000256" key="1">
    <source>
        <dbReference type="SAM" id="Phobius"/>
    </source>
</evidence>
<evidence type="ECO:0008006" key="3">
    <source>
        <dbReference type="Google" id="ProtNLM"/>
    </source>
</evidence>
<dbReference type="AlphaFoldDB" id="A0A7C1JI11"/>
<feature type="transmembrane region" description="Helical" evidence="1">
    <location>
        <begin position="180"/>
        <end position="199"/>
    </location>
</feature>
<feature type="transmembrane region" description="Helical" evidence="1">
    <location>
        <begin position="126"/>
        <end position="146"/>
    </location>
</feature>
<name>A0A7C1JI11_9CHLR</name>
<feature type="transmembrane region" description="Helical" evidence="1">
    <location>
        <begin position="346"/>
        <end position="363"/>
    </location>
</feature>
<keyword evidence="1" id="KW-1133">Transmembrane helix</keyword>
<evidence type="ECO:0000313" key="2">
    <source>
        <dbReference type="EMBL" id="HDX31921.1"/>
    </source>
</evidence>
<feature type="transmembrane region" description="Helical" evidence="1">
    <location>
        <begin position="406"/>
        <end position="422"/>
    </location>
</feature>
<keyword evidence="1" id="KW-0812">Transmembrane</keyword>
<dbReference type="EMBL" id="DSMG01000102">
    <property type="protein sequence ID" value="HDX31921.1"/>
    <property type="molecule type" value="Genomic_DNA"/>
</dbReference>